<sequence length="99" mass="11150">MGSSIVLKLLKVTHYYRNKQNKKWYLPFGYDAQDIDLNNISLHIYQGEALGIIGEPESSKAMVGQLLAGAIKPDKGKVVCTEDLFYGYIEDQSLIHQNC</sequence>
<dbReference type="AlphaFoldDB" id="A0A2X2K576"/>
<keyword evidence="1" id="KW-0547">Nucleotide-binding</keyword>
<dbReference type="SUPFAM" id="SSF52540">
    <property type="entry name" value="P-loop containing nucleoside triphosphate hydrolases"/>
    <property type="match status" value="1"/>
</dbReference>
<dbReference type="EMBL" id="UAUX01000010">
    <property type="protein sequence ID" value="SPZ99391.1"/>
    <property type="molecule type" value="Genomic_DNA"/>
</dbReference>
<dbReference type="InterPro" id="IPR050683">
    <property type="entry name" value="Bact_Polysacc_Export_ATP-bd"/>
</dbReference>
<protein>
    <submittedName>
        <fullName evidence="1">Teichoic acid export ATP-binding protein TagH</fullName>
        <ecNumber evidence="1">3.6.3.40</ecNumber>
    </submittedName>
</protein>
<dbReference type="Gene3D" id="3.40.50.300">
    <property type="entry name" value="P-loop containing nucleotide triphosphate hydrolases"/>
    <property type="match status" value="1"/>
</dbReference>
<gene>
    <name evidence="1" type="primary">tagH_4</name>
    <name evidence="1" type="ORF">NCTC7878_02556</name>
</gene>
<dbReference type="PANTHER" id="PTHR46743:SF2">
    <property type="entry name" value="TEICHOIC ACIDS EXPORT ATP-BINDING PROTEIN TAGH"/>
    <property type="match status" value="1"/>
</dbReference>
<dbReference type="Proteomes" id="UP000249913">
    <property type="component" value="Unassembled WGS sequence"/>
</dbReference>
<dbReference type="InterPro" id="IPR027417">
    <property type="entry name" value="P-loop_NTPase"/>
</dbReference>
<name>A0A2X2K576_STAAU</name>
<evidence type="ECO:0000313" key="1">
    <source>
        <dbReference type="EMBL" id="SPZ99391.1"/>
    </source>
</evidence>
<keyword evidence="1" id="KW-0067">ATP-binding</keyword>
<dbReference type="GO" id="GO:0005524">
    <property type="term" value="F:ATP binding"/>
    <property type="evidence" value="ECO:0007669"/>
    <property type="project" value="UniProtKB-KW"/>
</dbReference>
<dbReference type="GO" id="GO:0016787">
    <property type="term" value="F:hydrolase activity"/>
    <property type="evidence" value="ECO:0007669"/>
    <property type="project" value="UniProtKB-KW"/>
</dbReference>
<dbReference type="PANTHER" id="PTHR46743">
    <property type="entry name" value="TEICHOIC ACIDS EXPORT ATP-BINDING PROTEIN TAGH"/>
    <property type="match status" value="1"/>
</dbReference>
<proteinExistence type="predicted"/>
<evidence type="ECO:0000313" key="2">
    <source>
        <dbReference type="Proteomes" id="UP000249913"/>
    </source>
</evidence>
<dbReference type="EC" id="3.6.3.40" evidence="1"/>
<keyword evidence="1" id="KW-0378">Hydrolase</keyword>
<organism evidence="1 2">
    <name type="scientific">Staphylococcus aureus</name>
    <dbReference type="NCBI Taxonomy" id="1280"/>
    <lineage>
        <taxon>Bacteria</taxon>
        <taxon>Bacillati</taxon>
        <taxon>Bacillota</taxon>
        <taxon>Bacilli</taxon>
        <taxon>Bacillales</taxon>
        <taxon>Staphylococcaceae</taxon>
        <taxon>Staphylococcus</taxon>
    </lineage>
</organism>
<reference evidence="1 2" key="1">
    <citation type="submission" date="2018-06" db="EMBL/GenBank/DDBJ databases">
        <authorList>
            <consortium name="Pathogen Informatics"/>
            <person name="Doyle S."/>
        </authorList>
    </citation>
    <scope>NUCLEOTIDE SEQUENCE [LARGE SCALE GENOMIC DNA]</scope>
    <source>
        <strain evidence="1 2">NCTC7878</strain>
    </source>
</reference>
<accession>A0A2X2K576</accession>